<proteinExistence type="predicted"/>
<organism evidence="1">
    <name type="scientific">Arundo donax</name>
    <name type="common">Giant reed</name>
    <name type="synonym">Donax arundinaceus</name>
    <dbReference type="NCBI Taxonomy" id="35708"/>
    <lineage>
        <taxon>Eukaryota</taxon>
        <taxon>Viridiplantae</taxon>
        <taxon>Streptophyta</taxon>
        <taxon>Embryophyta</taxon>
        <taxon>Tracheophyta</taxon>
        <taxon>Spermatophyta</taxon>
        <taxon>Magnoliopsida</taxon>
        <taxon>Liliopsida</taxon>
        <taxon>Poales</taxon>
        <taxon>Poaceae</taxon>
        <taxon>PACMAD clade</taxon>
        <taxon>Arundinoideae</taxon>
        <taxon>Arundineae</taxon>
        <taxon>Arundo</taxon>
    </lineage>
</organism>
<sequence>MKMRVVAHRSLGLSCCQRALGALPMYFARLVWMEFACLTLAQAGH</sequence>
<dbReference type="AlphaFoldDB" id="A0A0A9EWU2"/>
<accession>A0A0A9EWU2</accession>
<reference evidence="1" key="2">
    <citation type="journal article" date="2015" name="Data Brief">
        <title>Shoot transcriptome of the giant reed, Arundo donax.</title>
        <authorList>
            <person name="Barrero R.A."/>
            <person name="Guerrero F.D."/>
            <person name="Moolhuijzen P."/>
            <person name="Goolsby J.A."/>
            <person name="Tidwell J."/>
            <person name="Bellgard S.E."/>
            <person name="Bellgard M.I."/>
        </authorList>
    </citation>
    <scope>NUCLEOTIDE SEQUENCE</scope>
    <source>
        <tissue evidence="1">Shoot tissue taken approximately 20 cm above the soil surface</tissue>
    </source>
</reference>
<protein>
    <submittedName>
        <fullName evidence="1">Uncharacterized protein</fullName>
    </submittedName>
</protein>
<name>A0A0A9EWU2_ARUDO</name>
<reference evidence="1" key="1">
    <citation type="submission" date="2014-09" db="EMBL/GenBank/DDBJ databases">
        <authorList>
            <person name="Magalhaes I.L.F."/>
            <person name="Oliveira U."/>
            <person name="Santos F.R."/>
            <person name="Vidigal T.H.D.A."/>
            <person name="Brescovit A.D."/>
            <person name="Santos A.J."/>
        </authorList>
    </citation>
    <scope>NUCLEOTIDE SEQUENCE</scope>
    <source>
        <tissue evidence="1">Shoot tissue taken approximately 20 cm above the soil surface</tissue>
    </source>
</reference>
<evidence type="ECO:0000313" key="1">
    <source>
        <dbReference type="EMBL" id="JAE05215.1"/>
    </source>
</evidence>
<dbReference type="EMBL" id="GBRH01192681">
    <property type="protein sequence ID" value="JAE05215.1"/>
    <property type="molecule type" value="Transcribed_RNA"/>
</dbReference>